<dbReference type="AlphaFoldDB" id="A0A0A2J3G4"/>
<name>A0A0A2J3G4_PENEN</name>
<dbReference type="Proteomes" id="UP000030143">
    <property type="component" value="Unassembled WGS sequence"/>
</dbReference>
<dbReference type="OrthoDB" id="4366914at2759"/>
<dbReference type="GeneID" id="27675200"/>
<accession>A0A0A2J3G4</accession>
<dbReference type="EMBL" id="JQFZ01000240">
    <property type="protein sequence ID" value="KGO53927.1"/>
    <property type="molecule type" value="Genomic_DNA"/>
</dbReference>
<dbReference type="VEuPathDB" id="FungiDB:PEXP_012220"/>
<proteinExistence type="predicted"/>
<dbReference type="RefSeq" id="XP_016596451.1">
    <property type="nucleotide sequence ID" value="XM_016739781.1"/>
</dbReference>
<comment type="caution">
    <text evidence="1">The sequence shown here is derived from an EMBL/GenBank/DDBJ whole genome shotgun (WGS) entry which is preliminary data.</text>
</comment>
<reference evidence="1 2" key="1">
    <citation type="journal article" date="2015" name="Mol. Plant Microbe Interact.">
        <title>Genome, transcriptome, and functional analyses of Penicillium expansum provide new insights into secondary metabolism and pathogenicity.</title>
        <authorList>
            <person name="Ballester A.R."/>
            <person name="Marcet-Houben M."/>
            <person name="Levin E."/>
            <person name="Sela N."/>
            <person name="Selma-Lazaro C."/>
            <person name="Carmona L."/>
            <person name="Wisniewski M."/>
            <person name="Droby S."/>
            <person name="Gonzalez-Candelas L."/>
            <person name="Gabaldon T."/>
        </authorList>
    </citation>
    <scope>NUCLEOTIDE SEQUENCE [LARGE SCALE GENOMIC DNA]</scope>
    <source>
        <strain evidence="1 2">MD-8</strain>
    </source>
</reference>
<dbReference type="STRING" id="27334.A0A0A2J3G4"/>
<sequence length="709" mass="82040">MGSKLDFLLFGNCSIEAPTSEELDKISQYLPLLKAFHKSLKTRLKETWDFGTAFEDLVKQDTTVWKSLGVDRSPHFVQPSGSINSPLAIHLFNPTFFVADSQSKVTDDPTNPTICLLHKCGLSSNHCFMFDEICRRERTDDCLLFYIEDLRRPHRNFIQKVRENMSAAVEICFGEEVFKEIFKTTRLVRFPLWGMFKSVRLWIDLGGSNSSSMKRFIIQAYHPQFFCRPGRFDKTSSEFFETYGRTQDLAILMATQLAGIQHQIKTKPRFFEFHFVRGQYSRLSAKQDMERQEHLREALDAFRVAFPKTFEEFELRQSRRKEEKDLFKGLKDISSGTLVPMHTHPNGPISEQEQIFRLNARNDKLRLIITSFDKVVKDMDLFHNEESDDYVESEIFNFEDISTPLRLWLYSQDGLKVHGLPITNRETLELSFSLLDKGRRAHLNKFSTEYLARMVGIMYIRKITRTESGFKQVKAIPGEPGKLIRLKCKGCQRPVLDDAFPFFVAELRSCYLIEVVRSAQKGGNGCGQNGCKGKPGLVPANHMVQDHTRMETRAISQTKRRKENWKSPLCRTGKDLEGCAETVRVRCRGYGQGSQKIECGRERDYDTPEWTIHSPARLVQPRLKCDCDGKEKDHYFEPVDKGIDMVSLTSLRKIYQGFLDARCNLADYPKLPEIIFDLEPNGDPKKKPRTYRQRFEYLKNATMALIGSR</sequence>
<dbReference type="PhylomeDB" id="A0A0A2J3G4"/>
<organism evidence="1 2">
    <name type="scientific">Penicillium expansum</name>
    <name type="common">Blue mold rot fungus</name>
    <dbReference type="NCBI Taxonomy" id="27334"/>
    <lineage>
        <taxon>Eukaryota</taxon>
        <taxon>Fungi</taxon>
        <taxon>Dikarya</taxon>
        <taxon>Ascomycota</taxon>
        <taxon>Pezizomycotina</taxon>
        <taxon>Eurotiomycetes</taxon>
        <taxon>Eurotiomycetidae</taxon>
        <taxon>Eurotiales</taxon>
        <taxon>Aspergillaceae</taxon>
        <taxon>Penicillium</taxon>
    </lineage>
</organism>
<protein>
    <submittedName>
        <fullName evidence="1">Uncharacterized protein</fullName>
    </submittedName>
</protein>
<gene>
    <name evidence="1" type="ORF">PEX2_025060</name>
</gene>
<evidence type="ECO:0000313" key="1">
    <source>
        <dbReference type="EMBL" id="KGO53927.1"/>
    </source>
</evidence>
<keyword evidence="2" id="KW-1185">Reference proteome</keyword>
<evidence type="ECO:0000313" key="2">
    <source>
        <dbReference type="Proteomes" id="UP000030143"/>
    </source>
</evidence>
<dbReference type="HOGENOM" id="CLU_377716_0_0_1"/>